<dbReference type="EMBL" id="JAKRRY010000011">
    <property type="protein sequence ID" value="MCW8346422.1"/>
    <property type="molecule type" value="Genomic_DNA"/>
</dbReference>
<feature type="signal peptide" evidence="2">
    <location>
        <begin position="1"/>
        <end position="24"/>
    </location>
</feature>
<feature type="region of interest" description="Disordered" evidence="1">
    <location>
        <begin position="73"/>
        <end position="96"/>
    </location>
</feature>
<keyword evidence="2" id="KW-0732">Signal</keyword>
<evidence type="ECO:0000256" key="1">
    <source>
        <dbReference type="SAM" id="MobiDB-lite"/>
    </source>
</evidence>
<evidence type="ECO:0000256" key="2">
    <source>
        <dbReference type="SAM" id="SignalP"/>
    </source>
</evidence>
<dbReference type="RefSeq" id="WP_265674980.1">
    <property type="nucleotide sequence ID" value="NZ_JAKRRY010000011.1"/>
</dbReference>
<feature type="chain" id="PRO_5040930337" evidence="2">
    <location>
        <begin position="25"/>
        <end position="180"/>
    </location>
</feature>
<name>A0A9X3CN37_9VIBR</name>
<dbReference type="AlphaFoldDB" id="A0A9X3CN37"/>
<gene>
    <name evidence="3" type="ORF">MD535_10460</name>
</gene>
<reference evidence="3" key="1">
    <citation type="submission" date="2022-02" db="EMBL/GenBank/DDBJ databases">
        <title>Vibrio sp. nov, a new bacterium isolated from seawater.</title>
        <authorList>
            <person name="Yuan Y."/>
        </authorList>
    </citation>
    <scope>NUCLEOTIDE SEQUENCE</scope>
    <source>
        <strain evidence="3">ZSDZ65</strain>
    </source>
</reference>
<organism evidence="3 4">
    <name type="scientific">Vibrio qingdaonensis</name>
    <dbReference type="NCBI Taxonomy" id="2829491"/>
    <lineage>
        <taxon>Bacteria</taxon>
        <taxon>Pseudomonadati</taxon>
        <taxon>Pseudomonadota</taxon>
        <taxon>Gammaproteobacteria</taxon>
        <taxon>Vibrionales</taxon>
        <taxon>Vibrionaceae</taxon>
        <taxon>Vibrio</taxon>
    </lineage>
</organism>
<proteinExistence type="predicted"/>
<evidence type="ECO:0000313" key="3">
    <source>
        <dbReference type="EMBL" id="MCW8346422.1"/>
    </source>
</evidence>
<accession>A0A9X3CN37</accession>
<comment type="caution">
    <text evidence="3">The sequence shown here is derived from an EMBL/GenBank/DDBJ whole genome shotgun (WGS) entry which is preliminary data.</text>
</comment>
<dbReference type="Proteomes" id="UP001155587">
    <property type="component" value="Unassembled WGS sequence"/>
</dbReference>
<sequence>MSKSLLSFVLSFCVVVLTSFGVTASEKLTEAPNTDYAATSFEFNSRSVATEPSISSDMGSDVVSGQGTSSFTPDVIPIPHRNQTSSQPAHPMSTHSDDNRIKAILSNLRWISNGNEPHEFESANFGVVTEVGDAYCCFKVGLITDIPLSFAHYYFHISDHRVSGWKDSNTFYVALNGQYA</sequence>
<keyword evidence="4" id="KW-1185">Reference proteome</keyword>
<evidence type="ECO:0000313" key="4">
    <source>
        <dbReference type="Proteomes" id="UP001155587"/>
    </source>
</evidence>
<protein>
    <submittedName>
        <fullName evidence="3">Uncharacterized protein</fullName>
    </submittedName>
</protein>